<evidence type="ECO:0000313" key="8">
    <source>
        <dbReference type="Proteomes" id="UP000019277"/>
    </source>
</evidence>
<feature type="transmembrane region" description="Helical" evidence="6">
    <location>
        <begin position="137"/>
        <end position="155"/>
    </location>
</feature>
<keyword evidence="5 6" id="KW-0472">Membrane</keyword>
<comment type="caution">
    <text evidence="7">The sequence shown here is derived from an EMBL/GenBank/DDBJ whole genome shotgun (WGS) entry which is preliminary data.</text>
</comment>
<proteinExistence type="inferred from homology"/>
<evidence type="ECO:0000313" key="7">
    <source>
        <dbReference type="EMBL" id="EWC64045.1"/>
    </source>
</evidence>
<dbReference type="GO" id="GO:0033013">
    <property type="term" value="P:tetrapyrrole metabolic process"/>
    <property type="evidence" value="ECO:0007669"/>
    <property type="project" value="UniProtKB-ARBA"/>
</dbReference>
<feature type="transmembrane region" description="Helical" evidence="6">
    <location>
        <begin position="42"/>
        <end position="64"/>
    </location>
</feature>
<reference evidence="7 8" key="1">
    <citation type="journal article" date="2014" name="Genome Announc.">
        <title>Draft Genome Sequence of the Antitrypanosomally Active Sponge-Associated Bacterium Actinokineospora sp. Strain EG49.</title>
        <authorList>
            <person name="Harjes J."/>
            <person name="Ryu T."/>
            <person name="Abdelmohsen U.R."/>
            <person name="Moitinho-Silva L."/>
            <person name="Horn H."/>
            <person name="Ravasi T."/>
            <person name="Hentschel U."/>
        </authorList>
    </citation>
    <scope>NUCLEOTIDE SEQUENCE [LARGE SCALE GENOMIC DNA]</scope>
    <source>
        <strain evidence="7 8">EG49</strain>
    </source>
</reference>
<feature type="transmembrane region" description="Helical" evidence="6">
    <location>
        <begin position="113"/>
        <end position="131"/>
    </location>
</feature>
<dbReference type="InterPro" id="IPR038330">
    <property type="entry name" value="TspO/MBR-related_sf"/>
</dbReference>
<dbReference type="eggNOG" id="COG3476">
    <property type="taxonomic scope" value="Bacteria"/>
</dbReference>
<evidence type="ECO:0000256" key="3">
    <source>
        <dbReference type="ARBA" id="ARBA00022692"/>
    </source>
</evidence>
<dbReference type="PANTHER" id="PTHR10057">
    <property type="entry name" value="PERIPHERAL-TYPE BENZODIAZEPINE RECEPTOR"/>
    <property type="match status" value="1"/>
</dbReference>
<dbReference type="Gene3D" id="1.20.1260.100">
    <property type="entry name" value="TspO/MBR protein"/>
    <property type="match status" value="1"/>
</dbReference>
<keyword evidence="8" id="KW-1185">Reference proteome</keyword>
<comment type="similarity">
    <text evidence="2">Belongs to the TspO/BZRP family.</text>
</comment>
<name>W7IT03_9PSEU</name>
<dbReference type="PANTHER" id="PTHR10057:SF0">
    <property type="entry name" value="TRANSLOCATOR PROTEIN"/>
    <property type="match status" value="1"/>
</dbReference>
<evidence type="ECO:0000256" key="5">
    <source>
        <dbReference type="ARBA" id="ARBA00023136"/>
    </source>
</evidence>
<sequence>MPGRRIVQRAEFRGAGRPPVLCTGGMTTFSSGSPRTTTGRDWLVLLGFLVLCYAVAGLGSLATLGNVDGWYATAEKPPFNPPNWLFGPVWTVLYGMIAVSGWLLWLRRAKPALLAWSVQLVLNLLWTPAFFGLELLWPAFATILALDAAVVWTIVRARAVRPVAAWLLVPYLGWILFASVLNASLAVLN</sequence>
<dbReference type="Proteomes" id="UP000019277">
    <property type="component" value="Unassembled WGS sequence"/>
</dbReference>
<feature type="transmembrane region" description="Helical" evidence="6">
    <location>
        <begin position="84"/>
        <end position="106"/>
    </location>
</feature>
<gene>
    <name evidence="7" type="ORF">UO65_0572</name>
</gene>
<evidence type="ECO:0000256" key="2">
    <source>
        <dbReference type="ARBA" id="ARBA00007524"/>
    </source>
</evidence>
<organism evidence="7 8">
    <name type="scientific">Actinokineospora spheciospongiae</name>
    <dbReference type="NCBI Taxonomy" id="909613"/>
    <lineage>
        <taxon>Bacteria</taxon>
        <taxon>Bacillati</taxon>
        <taxon>Actinomycetota</taxon>
        <taxon>Actinomycetes</taxon>
        <taxon>Pseudonocardiales</taxon>
        <taxon>Pseudonocardiaceae</taxon>
        <taxon>Actinokineospora</taxon>
    </lineage>
</organism>
<dbReference type="EMBL" id="AYXG01000024">
    <property type="protein sequence ID" value="EWC64045.1"/>
    <property type="molecule type" value="Genomic_DNA"/>
</dbReference>
<feature type="transmembrane region" description="Helical" evidence="6">
    <location>
        <begin position="167"/>
        <end position="188"/>
    </location>
</feature>
<keyword evidence="3 6" id="KW-0812">Transmembrane</keyword>
<evidence type="ECO:0000256" key="1">
    <source>
        <dbReference type="ARBA" id="ARBA00004141"/>
    </source>
</evidence>
<dbReference type="FunFam" id="1.20.1260.100:FF:000001">
    <property type="entry name" value="translocator protein 2"/>
    <property type="match status" value="1"/>
</dbReference>
<evidence type="ECO:0000256" key="4">
    <source>
        <dbReference type="ARBA" id="ARBA00022989"/>
    </source>
</evidence>
<dbReference type="Pfam" id="PF03073">
    <property type="entry name" value="TspO_MBR"/>
    <property type="match status" value="1"/>
</dbReference>
<dbReference type="InterPro" id="IPR004307">
    <property type="entry name" value="TspO_MBR"/>
</dbReference>
<dbReference type="CDD" id="cd15904">
    <property type="entry name" value="TSPO_MBR"/>
    <property type="match status" value="1"/>
</dbReference>
<dbReference type="STRING" id="909613.UO65_0572"/>
<evidence type="ECO:0000256" key="6">
    <source>
        <dbReference type="SAM" id="Phobius"/>
    </source>
</evidence>
<keyword evidence="4 6" id="KW-1133">Transmembrane helix</keyword>
<dbReference type="GO" id="GO:0016020">
    <property type="term" value="C:membrane"/>
    <property type="evidence" value="ECO:0007669"/>
    <property type="project" value="UniProtKB-SubCell"/>
</dbReference>
<protein>
    <submittedName>
        <fullName evidence="7">Tryptophan-rich sensory protein</fullName>
    </submittedName>
</protein>
<accession>W7IT03</accession>
<dbReference type="AlphaFoldDB" id="W7IT03"/>
<comment type="subcellular location">
    <subcellularLocation>
        <location evidence="1">Membrane</location>
        <topology evidence="1">Multi-pass membrane protein</topology>
    </subcellularLocation>
</comment>